<name>A0A078A4L5_STYLE</name>
<proteinExistence type="predicted"/>
<evidence type="ECO:0000313" key="3">
    <source>
        <dbReference type="EMBL" id="CDW75704.1"/>
    </source>
</evidence>
<dbReference type="InParanoid" id="A0A078A4L5"/>
<evidence type="ECO:0000256" key="2">
    <source>
        <dbReference type="SAM" id="MobiDB-lite"/>
    </source>
</evidence>
<protein>
    <submittedName>
        <fullName evidence="3">Uncharacterized protein</fullName>
    </submittedName>
</protein>
<feature type="coiled-coil region" evidence="1">
    <location>
        <begin position="281"/>
        <end position="479"/>
    </location>
</feature>
<dbReference type="OrthoDB" id="325246at2759"/>
<organism evidence="3 4">
    <name type="scientific">Stylonychia lemnae</name>
    <name type="common">Ciliate</name>
    <dbReference type="NCBI Taxonomy" id="5949"/>
    <lineage>
        <taxon>Eukaryota</taxon>
        <taxon>Sar</taxon>
        <taxon>Alveolata</taxon>
        <taxon>Ciliophora</taxon>
        <taxon>Intramacronucleata</taxon>
        <taxon>Spirotrichea</taxon>
        <taxon>Stichotrichia</taxon>
        <taxon>Sporadotrichida</taxon>
        <taxon>Oxytrichidae</taxon>
        <taxon>Stylonychinae</taxon>
        <taxon>Stylonychia</taxon>
    </lineage>
</organism>
<feature type="compositionally biased region" description="Basic and acidic residues" evidence="2">
    <location>
        <begin position="130"/>
        <end position="144"/>
    </location>
</feature>
<feature type="region of interest" description="Disordered" evidence="2">
    <location>
        <begin position="48"/>
        <end position="70"/>
    </location>
</feature>
<keyword evidence="4" id="KW-1185">Reference proteome</keyword>
<accession>A0A078A4L5</accession>
<gene>
    <name evidence="3" type="primary">Contig18085.g19223</name>
    <name evidence="3" type="ORF">STYLEM_4697</name>
</gene>
<sequence length="484" mass="58207">MYRNFDKCERCRKCPATIECQECGTSQRSLKMCYDCDKSYHKMFEKEQQHHRGPVKFDTAPAPIKQGSPLRRKFNDAQSLSPLRSNKTEVEDLLEQREIAKQSYQTNQTLQSSNNVFSQENVLSPTLSRFNDDDRGHNQDERKQSRLQQSYLSKASLLKSPNQENMYSQLGGNETLKNTLKVNVHNYNDNQNMARSVLSPSHTVINEVNDLAQYYQKMAEEYRQKYLDLEREFNSYKVQKEHEIYRTREDTDHRVSQKFKQEIDEISRRSSEQIQQRDIQINLLRQQSSELESRIQQECEQMVILQRLQSNLEVDYKESFKGFESQLKEKDEKYERLIREHEYQLSKFQRHHEQEKENLKRDYEALIKHIKDEYQTCNNEMKTLLEAKNTEISQLQIRLSESQDVYRKERNEFEDTINKDKYTTELFSMENEKLRLAKQDFEKEREHLMTKIQYLEIELQRDNLEKKETKKKAKKLERIVYGKK</sequence>
<feature type="coiled-coil region" evidence="1">
    <location>
        <begin position="212"/>
        <end position="239"/>
    </location>
</feature>
<evidence type="ECO:0000313" key="4">
    <source>
        <dbReference type="Proteomes" id="UP000039865"/>
    </source>
</evidence>
<reference evidence="3 4" key="1">
    <citation type="submission" date="2014-06" db="EMBL/GenBank/DDBJ databases">
        <authorList>
            <person name="Swart Estienne"/>
        </authorList>
    </citation>
    <scope>NUCLEOTIDE SEQUENCE [LARGE SCALE GENOMIC DNA]</scope>
    <source>
        <strain evidence="3 4">130c</strain>
    </source>
</reference>
<feature type="region of interest" description="Disordered" evidence="2">
    <location>
        <begin position="126"/>
        <end position="147"/>
    </location>
</feature>
<dbReference type="Proteomes" id="UP000039865">
    <property type="component" value="Unassembled WGS sequence"/>
</dbReference>
<keyword evidence="1" id="KW-0175">Coiled coil</keyword>
<dbReference type="CDD" id="cd19757">
    <property type="entry name" value="Bbox1"/>
    <property type="match status" value="1"/>
</dbReference>
<dbReference type="EMBL" id="CCKQ01004546">
    <property type="protein sequence ID" value="CDW75704.1"/>
    <property type="molecule type" value="Genomic_DNA"/>
</dbReference>
<evidence type="ECO:0000256" key="1">
    <source>
        <dbReference type="SAM" id="Coils"/>
    </source>
</evidence>
<dbReference type="AlphaFoldDB" id="A0A078A4L5"/>